<feature type="non-terminal residue" evidence="2">
    <location>
        <position position="319"/>
    </location>
</feature>
<evidence type="ECO:0000256" key="1">
    <source>
        <dbReference type="SAM" id="MobiDB-lite"/>
    </source>
</evidence>
<reference evidence="3" key="1">
    <citation type="journal article" date="2017" name="Nat. Commun.">
        <title>The North American bullfrog draft genome provides insight into hormonal regulation of long noncoding RNA.</title>
        <authorList>
            <person name="Hammond S.A."/>
            <person name="Warren R.L."/>
            <person name="Vandervalk B.P."/>
            <person name="Kucuk E."/>
            <person name="Khan H."/>
            <person name="Gibb E.A."/>
            <person name="Pandoh P."/>
            <person name="Kirk H."/>
            <person name="Zhao Y."/>
            <person name="Jones M."/>
            <person name="Mungall A.J."/>
            <person name="Coope R."/>
            <person name="Pleasance S."/>
            <person name="Moore R.A."/>
            <person name="Holt R.A."/>
            <person name="Round J.M."/>
            <person name="Ohora S."/>
            <person name="Walle B.V."/>
            <person name="Veldhoen N."/>
            <person name="Helbing C.C."/>
            <person name="Birol I."/>
        </authorList>
    </citation>
    <scope>NUCLEOTIDE SEQUENCE [LARGE SCALE GENOMIC DNA]</scope>
</reference>
<feature type="region of interest" description="Disordered" evidence="1">
    <location>
        <begin position="1"/>
        <end position="22"/>
    </location>
</feature>
<name>A0A2G9Q8H0_AQUCT</name>
<accession>A0A2G9Q8H0</accession>
<evidence type="ECO:0000313" key="2">
    <source>
        <dbReference type="EMBL" id="PIO11919.1"/>
    </source>
</evidence>
<sequence>TGDLIDVSVGEEPPSKPPAKVLATGQRVQDLCPTPVAVSEAQGEKVPVTFQQQIQGEKGEEVCVVPPQQLARVEEAAFLPQPRSVHLGDSTTDMSFQQPDEGMEQEAAGSPPQWQLHSLGVEESSLLPQGLARAEVLATGQSSTNLCPAPATTVEIQGAGAVGPSLRRQADVVELLLPAESLATGQNVAGLCLAPTISSQLQGIGTVGPSVQQQAKPWNGKHHPAEALTARQRLNDLCPTPTVINYSLQPRKEIMREDYVSSLCLTNACPDQVEVWDLVSQPLMGEKCDRLTKDRGYWRGLNVPTDYGPWILREQYAAR</sequence>
<feature type="compositionally biased region" description="Polar residues" evidence="1">
    <location>
        <begin position="89"/>
        <end position="98"/>
    </location>
</feature>
<dbReference type="AlphaFoldDB" id="A0A2G9Q8H0"/>
<proteinExistence type="predicted"/>
<feature type="region of interest" description="Disordered" evidence="1">
    <location>
        <begin position="84"/>
        <end position="111"/>
    </location>
</feature>
<keyword evidence="3" id="KW-1185">Reference proteome</keyword>
<feature type="non-terminal residue" evidence="2">
    <location>
        <position position="1"/>
    </location>
</feature>
<gene>
    <name evidence="2" type="ORF">AB205_0063740</name>
</gene>
<organism evidence="2 3">
    <name type="scientific">Aquarana catesbeiana</name>
    <name type="common">American bullfrog</name>
    <name type="synonym">Rana catesbeiana</name>
    <dbReference type="NCBI Taxonomy" id="8400"/>
    <lineage>
        <taxon>Eukaryota</taxon>
        <taxon>Metazoa</taxon>
        <taxon>Chordata</taxon>
        <taxon>Craniata</taxon>
        <taxon>Vertebrata</taxon>
        <taxon>Euteleostomi</taxon>
        <taxon>Amphibia</taxon>
        <taxon>Batrachia</taxon>
        <taxon>Anura</taxon>
        <taxon>Neobatrachia</taxon>
        <taxon>Ranoidea</taxon>
        <taxon>Ranidae</taxon>
        <taxon>Aquarana</taxon>
    </lineage>
</organism>
<dbReference type="EMBL" id="KZ060707">
    <property type="protein sequence ID" value="PIO11919.1"/>
    <property type="molecule type" value="Genomic_DNA"/>
</dbReference>
<protein>
    <submittedName>
        <fullName evidence="2">Uncharacterized protein</fullName>
    </submittedName>
</protein>
<evidence type="ECO:0000313" key="3">
    <source>
        <dbReference type="Proteomes" id="UP000228934"/>
    </source>
</evidence>
<dbReference type="Proteomes" id="UP000228934">
    <property type="component" value="Unassembled WGS sequence"/>
</dbReference>